<keyword evidence="2" id="KW-0732">Signal</keyword>
<comment type="caution">
    <text evidence="3">The sequence shown here is derived from an EMBL/GenBank/DDBJ whole genome shotgun (WGS) entry which is preliminary data.</text>
</comment>
<accession>A0A4R5U807</accession>
<dbReference type="Proteomes" id="UP000295543">
    <property type="component" value="Unassembled WGS sequence"/>
</dbReference>
<feature type="signal peptide" evidence="2">
    <location>
        <begin position="1"/>
        <end position="27"/>
    </location>
</feature>
<keyword evidence="1" id="KW-1133">Transmembrane helix</keyword>
<feature type="transmembrane region" description="Helical" evidence="1">
    <location>
        <begin position="32"/>
        <end position="47"/>
    </location>
</feature>
<feature type="transmembrane region" description="Helical" evidence="1">
    <location>
        <begin position="54"/>
        <end position="76"/>
    </location>
</feature>
<dbReference type="EMBL" id="SMTG01000005">
    <property type="protein sequence ID" value="TDK30147.1"/>
    <property type="molecule type" value="Genomic_DNA"/>
</dbReference>
<proteinExistence type="predicted"/>
<organism evidence="3 4">
    <name type="scientific">Luteimonas terrae</name>
    <dbReference type="NCBI Taxonomy" id="1530191"/>
    <lineage>
        <taxon>Bacteria</taxon>
        <taxon>Pseudomonadati</taxon>
        <taxon>Pseudomonadota</taxon>
        <taxon>Gammaproteobacteria</taxon>
        <taxon>Lysobacterales</taxon>
        <taxon>Lysobacteraceae</taxon>
        <taxon>Luteimonas</taxon>
    </lineage>
</organism>
<reference evidence="3 4" key="1">
    <citation type="submission" date="2019-03" db="EMBL/GenBank/DDBJ databases">
        <title>Luteimonas zhaokaii sp.nov., isolated from the rectal contents of Plateau pika in Yushu, Qinghai Province, China.</title>
        <authorList>
            <person name="Zhang G."/>
        </authorList>
    </citation>
    <scope>NUCLEOTIDE SEQUENCE [LARGE SCALE GENOMIC DNA]</scope>
    <source>
        <strain evidence="3 4">THG-MD21</strain>
    </source>
</reference>
<feature type="transmembrane region" description="Helical" evidence="1">
    <location>
        <begin position="82"/>
        <end position="101"/>
    </location>
</feature>
<evidence type="ECO:0000313" key="3">
    <source>
        <dbReference type="EMBL" id="TDK30147.1"/>
    </source>
</evidence>
<keyword evidence="4" id="KW-1185">Reference proteome</keyword>
<feature type="chain" id="PRO_5020704202" evidence="2">
    <location>
        <begin position="28"/>
        <end position="196"/>
    </location>
</feature>
<dbReference type="RefSeq" id="WP_133394314.1">
    <property type="nucleotide sequence ID" value="NZ_SMTG01000005.1"/>
</dbReference>
<dbReference type="AlphaFoldDB" id="A0A4R5U807"/>
<dbReference type="OrthoDB" id="9787530at2"/>
<feature type="transmembrane region" description="Helical" evidence="1">
    <location>
        <begin position="158"/>
        <end position="179"/>
    </location>
</feature>
<protein>
    <submittedName>
        <fullName evidence="3">Uncharacterized protein</fullName>
    </submittedName>
</protein>
<evidence type="ECO:0000256" key="2">
    <source>
        <dbReference type="SAM" id="SignalP"/>
    </source>
</evidence>
<keyword evidence="1" id="KW-0472">Membrane</keyword>
<feature type="transmembrane region" description="Helical" evidence="1">
    <location>
        <begin position="113"/>
        <end position="138"/>
    </location>
</feature>
<name>A0A4R5U807_9GAMM</name>
<gene>
    <name evidence="3" type="ORF">E2F49_13265</name>
</gene>
<sequence>MSVTARRATILALLAALMAATRLHHFAAVPDASWAVFFIGGFYLANWQRWAFPALMLLAVAVDWFVITSQGLSFWQHYCVSPAYWCLVPAYFALWAGGGLLRRHLSASAPVATGQLVLAVVASVIVCQLIAQGSFYWISESVANPTVAGWWKNYSDWLLPYMRVTAMYVGAAAMAHVLLTRVLPRPTAQARPLHAD</sequence>
<evidence type="ECO:0000313" key="4">
    <source>
        <dbReference type="Proteomes" id="UP000295543"/>
    </source>
</evidence>
<evidence type="ECO:0000256" key="1">
    <source>
        <dbReference type="SAM" id="Phobius"/>
    </source>
</evidence>
<keyword evidence="1" id="KW-0812">Transmembrane</keyword>